<reference evidence="12" key="1">
    <citation type="submission" date="2016-10" db="EMBL/GenBank/DDBJ databases">
        <authorList>
            <person name="Benchimol M."/>
            <person name="Almeida L.G."/>
            <person name="Vasconcelos A.T."/>
            <person name="Perreira-Neves A."/>
            <person name="Rosa I.A."/>
            <person name="Tasca T."/>
            <person name="Bogo M.R."/>
            <person name="de Souza W."/>
        </authorList>
    </citation>
    <scope>NUCLEOTIDE SEQUENCE [LARGE SCALE GENOMIC DNA]</scope>
    <source>
        <strain evidence="12">K</strain>
    </source>
</reference>
<dbReference type="Proteomes" id="UP000179807">
    <property type="component" value="Unassembled WGS sequence"/>
</dbReference>
<dbReference type="GeneID" id="94824761"/>
<keyword evidence="9 11" id="KW-0862">Zinc</keyword>
<evidence type="ECO:0000256" key="3">
    <source>
        <dbReference type="ARBA" id="ARBA00008290"/>
    </source>
</evidence>
<comment type="caution">
    <text evidence="12">The sequence shown here is derived from an EMBL/GenBank/DDBJ whole genome shotgun (WGS) entry which is preliminary data.</text>
</comment>
<dbReference type="GO" id="GO:0006508">
    <property type="term" value="P:proteolysis"/>
    <property type="evidence" value="ECO:0007669"/>
    <property type="project" value="UniProtKB-KW"/>
</dbReference>
<dbReference type="EC" id="3.4.11.21" evidence="4"/>
<dbReference type="VEuPathDB" id="TrichDB:TRFO_01364"/>
<keyword evidence="13" id="KW-1185">Reference proteome</keyword>
<comment type="cofactor">
    <cofactor evidence="2">
        <name>Zn(2+)</name>
        <dbReference type="ChEBI" id="CHEBI:29105"/>
    </cofactor>
</comment>
<dbReference type="AlphaFoldDB" id="A0A1J4KC16"/>
<evidence type="ECO:0000256" key="2">
    <source>
        <dbReference type="ARBA" id="ARBA00001947"/>
    </source>
</evidence>
<accession>A0A1J4KC16</accession>
<evidence type="ECO:0000256" key="5">
    <source>
        <dbReference type="ARBA" id="ARBA00022438"/>
    </source>
</evidence>
<dbReference type="GO" id="GO:0004177">
    <property type="term" value="F:aminopeptidase activity"/>
    <property type="evidence" value="ECO:0007669"/>
    <property type="project" value="UniProtKB-KW"/>
</dbReference>
<dbReference type="PRINTS" id="PR00932">
    <property type="entry name" value="AMINO1PTASE"/>
</dbReference>
<evidence type="ECO:0000256" key="11">
    <source>
        <dbReference type="RuleBase" id="RU004386"/>
    </source>
</evidence>
<evidence type="ECO:0000256" key="10">
    <source>
        <dbReference type="ARBA" id="ARBA00023049"/>
    </source>
</evidence>
<dbReference type="InterPro" id="IPR001948">
    <property type="entry name" value="Peptidase_M18"/>
</dbReference>
<dbReference type="Gene3D" id="3.40.630.10">
    <property type="entry name" value="Zn peptidases"/>
    <property type="match status" value="1"/>
</dbReference>
<dbReference type="SUPFAM" id="SSF53187">
    <property type="entry name" value="Zn-dependent exopeptidases"/>
    <property type="match status" value="1"/>
</dbReference>
<dbReference type="PANTHER" id="PTHR28570:SF3">
    <property type="entry name" value="ASPARTYL AMINOPEPTIDASE"/>
    <property type="match status" value="1"/>
</dbReference>
<dbReference type="SUPFAM" id="SSF101821">
    <property type="entry name" value="Aminopeptidase/glucanase lid domain"/>
    <property type="match status" value="1"/>
</dbReference>
<dbReference type="PANTHER" id="PTHR28570">
    <property type="entry name" value="ASPARTYL AMINOPEPTIDASE"/>
    <property type="match status" value="1"/>
</dbReference>
<organism evidence="12 13">
    <name type="scientific">Tritrichomonas foetus</name>
    <dbReference type="NCBI Taxonomy" id="1144522"/>
    <lineage>
        <taxon>Eukaryota</taxon>
        <taxon>Metamonada</taxon>
        <taxon>Parabasalia</taxon>
        <taxon>Tritrichomonadida</taxon>
        <taxon>Tritrichomonadidae</taxon>
        <taxon>Tritrichomonas</taxon>
    </lineage>
</organism>
<gene>
    <name evidence="12" type="primary">apeB</name>
    <name evidence="12" type="ORF">TRFO_01364</name>
</gene>
<dbReference type="Pfam" id="PF02127">
    <property type="entry name" value="Peptidase_M18"/>
    <property type="match status" value="1"/>
</dbReference>
<dbReference type="RefSeq" id="XP_068360342.1">
    <property type="nucleotide sequence ID" value="XM_068490057.1"/>
</dbReference>
<evidence type="ECO:0000256" key="6">
    <source>
        <dbReference type="ARBA" id="ARBA00022670"/>
    </source>
</evidence>
<keyword evidence="7 11" id="KW-0479">Metal-binding</keyword>
<keyword evidence="5 11" id="KW-0031">Aminopeptidase</keyword>
<name>A0A1J4KC16_9EUKA</name>
<dbReference type="OrthoDB" id="9880441at2759"/>
<dbReference type="GO" id="GO:0008270">
    <property type="term" value="F:zinc ion binding"/>
    <property type="evidence" value="ECO:0007669"/>
    <property type="project" value="InterPro"/>
</dbReference>
<evidence type="ECO:0000256" key="4">
    <source>
        <dbReference type="ARBA" id="ARBA00011965"/>
    </source>
</evidence>
<comment type="catalytic activity">
    <reaction evidence="1">
        <text>Release of an N-terminal aspartate or glutamate from a peptide, with a preference for aspartate.</text>
        <dbReference type="EC" id="3.4.11.21"/>
    </reaction>
</comment>
<dbReference type="GO" id="GO:0005737">
    <property type="term" value="C:cytoplasm"/>
    <property type="evidence" value="ECO:0007669"/>
    <property type="project" value="UniProtKB-ARBA"/>
</dbReference>
<proteinExistence type="inferred from homology"/>
<dbReference type="InterPro" id="IPR023358">
    <property type="entry name" value="Peptidase_M18_dom2"/>
</dbReference>
<evidence type="ECO:0000256" key="1">
    <source>
        <dbReference type="ARBA" id="ARBA00001335"/>
    </source>
</evidence>
<comment type="similarity">
    <text evidence="3 11">Belongs to the peptidase M18 family.</text>
</comment>
<keyword evidence="6 11" id="KW-0645">Protease</keyword>
<protein>
    <recommendedName>
        <fullName evidence="4">aspartyl aminopeptidase</fullName>
        <ecNumber evidence="4">3.4.11.21</ecNumber>
    </recommendedName>
</protein>
<evidence type="ECO:0000256" key="8">
    <source>
        <dbReference type="ARBA" id="ARBA00022801"/>
    </source>
</evidence>
<evidence type="ECO:0000313" key="12">
    <source>
        <dbReference type="EMBL" id="OHT07206.1"/>
    </source>
</evidence>
<keyword evidence="10 11" id="KW-0482">Metalloprotease</keyword>
<dbReference type="Gene3D" id="2.30.250.10">
    <property type="entry name" value="Aminopeptidase i, Domain 2"/>
    <property type="match status" value="1"/>
</dbReference>
<evidence type="ECO:0000256" key="9">
    <source>
        <dbReference type="ARBA" id="ARBA00022833"/>
    </source>
</evidence>
<keyword evidence="8 11" id="KW-0378">Hydrolase</keyword>
<dbReference type="EMBL" id="MLAK01000704">
    <property type="protein sequence ID" value="OHT07206.1"/>
    <property type="molecule type" value="Genomic_DNA"/>
</dbReference>
<dbReference type="GO" id="GO:0008237">
    <property type="term" value="F:metallopeptidase activity"/>
    <property type="evidence" value="ECO:0007669"/>
    <property type="project" value="UniProtKB-KW"/>
</dbReference>
<evidence type="ECO:0000256" key="7">
    <source>
        <dbReference type="ARBA" id="ARBA00022723"/>
    </source>
</evidence>
<sequence>MYRIFSKMEDFLQFLEECPTPYHFIAYSRRVLGENGFVELKEKESFPDPLPEKAFLVRDERSIIAFTQGGRQSVIGLCVHCDSPCFKLKPNYQQMVNNVPVIRLAMYGSGLWHTFCDHDLKVAGIVLIREKDGKLIQKLIDSKQPIAIIPNPAIHQVYKQSTNPTFEPENFNALAGNIQLKQYVASLLGIEENQIIDWDLRFVAAQPATSMNDIIFSDRLDNLSNCYAGLKAIIEPRENSKSTQIFAAFDNEEIGNSCRYGAKSDFLTVVLESLFKGTKYLSIKNNSLLLSCDNGHGTHPIYGSPSDQKNPCELGKGPVVKATTRSSLATDSIGISILKLASEKVGQNLQVQIAPNNQSSGLTMGPVVQFKTGIRTVDFGCPMTSMHSIRELINWKDVESITELIKNIYMNYDDYRPKQY</sequence>
<evidence type="ECO:0000313" key="13">
    <source>
        <dbReference type="Proteomes" id="UP000179807"/>
    </source>
</evidence>